<gene>
    <name evidence="1" type="ORF">VAS14_15937</name>
</gene>
<name>Q1ZMF3_PHOAS</name>
<sequence length="192" mass="22799">MALFLEDDARALQKLFSHTLQTIKAGPVQFINQGEKRNCLFELVLPASIRQQKDTVILNNDFFSSYGQFVLDEKLWDCFQLYHSWIEPLVVNQWVKEMQRFKRNRERQISLQTDYDCLVWIDATHDTCEVRNRVEELVCTGERINSVWSGRSLRNEYHIVHCLPFAYWPNNDRWNLFPASAKENLTKSDRLP</sequence>
<dbReference type="EMBL" id="AAOJ01000008">
    <property type="protein sequence ID" value="EAS63287.1"/>
    <property type="molecule type" value="Genomic_DNA"/>
</dbReference>
<reference evidence="1 2" key="1">
    <citation type="journal article" date="2009" name="Proc. Natl. Acad. Sci. U.S.A.">
        <title>The genomic basis of trophic strategy in marine bacteria.</title>
        <authorList>
            <person name="Lauro F.M."/>
            <person name="McDougald D."/>
            <person name="Thomas T."/>
            <person name="Williams T.J."/>
            <person name="Egan S."/>
            <person name="Rice S."/>
            <person name="DeMaere M.Z."/>
            <person name="Ting L."/>
            <person name="Ertan H."/>
            <person name="Johnson J."/>
            <person name="Ferriera S."/>
            <person name="Lapidus A."/>
            <person name="Anderson I."/>
            <person name="Kyrpides N."/>
            <person name="Munk A.C."/>
            <person name="Detter C."/>
            <person name="Han C.S."/>
            <person name="Brown M.V."/>
            <person name="Robb F.T."/>
            <person name="Kjelleberg S."/>
            <person name="Cavicchioli R."/>
        </authorList>
    </citation>
    <scope>NUCLEOTIDE SEQUENCE [LARGE SCALE GENOMIC DNA]</scope>
    <source>
        <strain evidence="1 2">S14</strain>
    </source>
</reference>
<dbReference type="AlphaFoldDB" id="Q1ZMF3"/>
<accession>Q1ZMF3</accession>
<evidence type="ECO:0000313" key="2">
    <source>
        <dbReference type="Proteomes" id="UP000001603"/>
    </source>
</evidence>
<dbReference type="eggNOG" id="COG0500">
    <property type="taxonomic scope" value="Bacteria"/>
</dbReference>
<dbReference type="HOGENOM" id="CLU_121906_0_0_6"/>
<evidence type="ECO:0000313" key="1">
    <source>
        <dbReference type="EMBL" id="EAS63287.1"/>
    </source>
</evidence>
<dbReference type="Proteomes" id="UP000001603">
    <property type="component" value="Unassembled WGS sequence"/>
</dbReference>
<evidence type="ECO:0008006" key="3">
    <source>
        <dbReference type="Google" id="ProtNLM"/>
    </source>
</evidence>
<comment type="caution">
    <text evidence="1">The sequence shown here is derived from an EMBL/GenBank/DDBJ whole genome shotgun (WGS) entry which is preliminary data.</text>
</comment>
<proteinExistence type="predicted"/>
<protein>
    <recommendedName>
        <fullName evidence="3">HNH nuclease domain-containing protein</fullName>
    </recommendedName>
</protein>
<organism evidence="1 2">
    <name type="scientific">Photobacterium angustum (strain S14 / CCUG 15956)</name>
    <name type="common">Vibrio sp. (strain S14 / CCUG 15956)</name>
    <dbReference type="NCBI Taxonomy" id="314292"/>
    <lineage>
        <taxon>Bacteria</taxon>
        <taxon>Pseudomonadati</taxon>
        <taxon>Pseudomonadota</taxon>
        <taxon>Gammaproteobacteria</taxon>
        <taxon>Vibrionales</taxon>
        <taxon>Vibrionaceae</taxon>
        <taxon>Photobacterium</taxon>
    </lineage>
</organism>